<gene>
    <name evidence="2" type="ORF">L596_019866</name>
</gene>
<protein>
    <recommendedName>
        <fullName evidence="1">Protein kinase domain-containing protein</fullName>
    </recommendedName>
</protein>
<dbReference type="GO" id="GO:0005886">
    <property type="term" value="C:plasma membrane"/>
    <property type="evidence" value="ECO:0007669"/>
    <property type="project" value="TreeGrafter"/>
</dbReference>
<dbReference type="Proteomes" id="UP000298663">
    <property type="component" value="Unassembled WGS sequence"/>
</dbReference>
<proteinExistence type="predicted"/>
<sequence length="159" mass="17867">MIVLELAPGGSMRSYLKNHPDAPVDKLTCFTKDACRGMCYLSGHKVIHRDIAARNCLMGRNEEIKISDFGLSVANTDLLRLDKLKNMPIKWLAPETLKKGEFSTKSDVWSFGVMIWRSSPTARRTLSQAKRTLKRRPRSCPGIHQCQPLQELRASSAPA</sequence>
<dbReference type="InterPro" id="IPR050122">
    <property type="entry name" value="RTK"/>
</dbReference>
<dbReference type="PROSITE" id="PS50011">
    <property type="entry name" value="PROTEIN_KINASE_DOM"/>
    <property type="match status" value="1"/>
</dbReference>
<dbReference type="STRING" id="34508.A0A4U5MRU4"/>
<dbReference type="InterPro" id="IPR011009">
    <property type="entry name" value="Kinase-like_dom_sf"/>
</dbReference>
<organism evidence="2 3">
    <name type="scientific">Steinernema carpocapsae</name>
    <name type="common">Entomopathogenic nematode</name>
    <dbReference type="NCBI Taxonomy" id="34508"/>
    <lineage>
        <taxon>Eukaryota</taxon>
        <taxon>Metazoa</taxon>
        <taxon>Ecdysozoa</taxon>
        <taxon>Nematoda</taxon>
        <taxon>Chromadorea</taxon>
        <taxon>Rhabditida</taxon>
        <taxon>Tylenchina</taxon>
        <taxon>Panagrolaimomorpha</taxon>
        <taxon>Strongyloidoidea</taxon>
        <taxon>Steinernematidae</taxon>
        <taxon>Steinernema</taxon>
    </lineage>
</organism>
<accession>A0A4U5MRU4</accession>
<dbReference type="PANTHER" id="PTHR24416:SF611">
    <property type="entry name" value="TYROSINE-PROTEIN KINASE TRANSMEMBRANE RECEPTOR ROR"/>
    <property type="match status" value="1"/>
</dbReference>
<dbReference type="OrthoDB" id="546826at2759"/>
<dbReference type="InterPro" id="IPR001245">
    <property type="entry name" value="Ser-Thr/Tyr_kinase_cat_dom"/>
</dbReference>
<dbReference type="InterPro" id="IPR020635">
    <property type="entry name" value="Tyr_kinase_cat_dom"/>
</dbReference>
<reference evidence="2 3" key="1">
    <citation type="journal article" date="2015" name="Genome Biol.">
        <title>Comparative genomics of Steinernema reveals deeply conserved gene regulatory networks.</title>
        <authorList>
            <person name="Dillman A.R."/>
            <person name="Macchietto M."/>
            <person name="Porter C.F."/>
            <person name="Rogers A."/>
            <person name="Williams B."/>
            <person name="Antoshechkin I."/>
            <person name="Lee M.M."/>
            <person name="Goodwin Z."/>
            <person name="Lu X."/>
            <person name="Lewis E.E."/>
            <person name="Goodrich-Blair H."/>
            <person name="Stock S.P."/>
            <person name="Adams B.J."/>
            <person name="Sternberg P.W."/>
            <person name="Mortazavi A."/>
        </authorList>
    </citation>
    <scope>NUCLEOTIDE SEQUENCE [LARGE SCALE GENOMIC DNA]</scope>
    <source>
        <strain evidence="2 3">ALL</strain>
    </source>
</reference>
<dbReference type="PRINTS" id="PR00109">
    <property type="entry name" value="TYRKINASE"/>
</dbReference>
<dbReference type="PANTHER" id="PTHR24416">
    <property type="entry name" value="TYROSINE-PROTEIN KINASE RECEPTOR"/>
    <property type="match status" value="1"/>
</dbReference>
<dbReference type="SUPFAM" id="SSF56112">
    <property type="entry name" value="Protein kinase-like (PK-like)"/>
    <property type="match status" value="1"/>
</dbReference>
<dbReference type="GO" id="GO:0004714">
    <property type="term" value="F:transmembrane receptor protein tyrosine kinase activity"/>
    <property type="evidence" value="ECO:0007669"/>
    <property type="project" value="TreeGrafter"/>
</dbReference>
<dbReference type="SMART" id="SM00219">
    <property type="entry name" value="TyrKc"/>
    <property type="match status" value="1"/>
</dbReference>
<evidence type="ECO:0000313" key="3">
    <source>
        <dbReference type="Proteomes" id="UP000298663"/>
    </source>
</evidence>
<dbReference type="GO" id="GO:0043235">
    <property type="term" value="C:receptor complex"/>
    <property type="evidence" value="ECO:0007669"/>
    <property type="project" value="TreeGrafter"/>
</dbReference>
<dbReference type="Pfam" id="PF07714">
    <property type="entry name" value="PK_Tyr_Ser-Thr"/>
    <property type="match status" value="1"/>
</dbReference>
<comment type="caution">
    <text evidence="2">The sequence shown here is derived from an EMBL/GenBank/DDBJ whole genome shotgun (WGS) entry which is preliminary data.</text>
</comment>
<name>A0A4U5MRU4_STECR</name>
<dbReference type="InterPro" id="IPR000719">
    <property type="entry name" value="Prot_kinase_dom"/>
</dbReference>
<evidence type="ECO:0000259" key="1">
    <source>
        <dbReference type="PROSITE" id="PS50011"/>
    </source>
</evidence>
<dbReference type="GO" id="GO:0005524">
    <property type="term" value="F:ATP binding"/>
    <property type="evidence" value="ECO:0007669"/>
    <property type="project" value="InterPro"/>
</dbReference>
<dbReference type="EMBL" id="AZBU02000006">
    <property type="protein sequence ID" value="TKR72419.1"/>
    <property type="molecule type" value="Genomic_DNA"/>
</dbReference>
<dbReference type="AlphaFoldDB" id="A0A4U5MRU4"/>
<evidence type="ECO:0000313" key="2">
    <source>
        <dbReference type="EMBL" id="TKR72419.1"/>
    </source>
</evidence>
<dbReference type="PROSITE" id="PS00109">
    <property type="entry name" value="PROTEIN_KINASE_TYR"/>
    <property type="match status" value="1"/>
</dbReference>
<reference evidence="2 3" key="2">
    <citation type="journal article" date="2019" name="G3 (Bethesda)">
        <title>Hybrid Assembly of the Genome of the Entomopathogenic Nematode Steinernema carpocapsae Identifies the X-Chromosome.</title>
        <authorList>
            <person name="Serra L."/>
            <person name="Macchietto M."/>
            <person name="Macias-Munoz A."/>
            <person name="McGill C.J."/>
            <person name="Rodriguez I.M."/>
            <person name="Rodriguez B."/>
            <person name="Murad R."/>
            <person name="Mortazavi A."/>
        </authorList>
    </citation>
    <scope>NUCLEOTIDE SEQUENCE [LARGE SCALE GENOMIC DNA]</scope>
    <source>
        <strain evidence="2 3">ALL</strain>
    </source>
</reference>
<feature type="domain" description="Protein kinase" evidence="1">
    <location>
        <begin position="1"/>
        <end position="159"/>
    </location>
</feature>
<dbReference type="InterPro" id="IPR008266">
    <property type="entry name" value="Tyr_kinase_AS"/>
</dbReference>
<dbReference type="Gene3D" id="1.10.510.10">
    <property type="entry name" value="Transferase(Phosphotransferase) domain 1"/>
    <property type="match status" value="1"/>
</dbReference>
<dbReference type="GO" id="GO:0007169">
    <property type="term" value="P:cell surface receptor protein tyrosine kinase signaling pathway"/>
    <property type="evidence" value="ECO:0007669"/>
    <property type="project" value="TreeGrafter"/>
</dbReference>
<keyword evidence="3" id="KW-1185">Reference proteome</keyword>